<feature type="region of interest" description="Disordered" evidence="18">
    <location>
        <begin position="1541"/>
        <end position="1574"/>
    </location>
</feature>
<dbReference type="GeneID" id="100073490"/>
<dbReference type="Pfam" id="PF00651">
    <property type="entry name" value="BTB"/>
    <property type="match status" value="1"/>
</dbReference>
<dbReference type="InterPro" id="IPR006642">
    <property type="entry name" value="Rad18_UBZ4"/>
</dbReference>
<evidence type="ECO:0000259" key="20">
    <source>
        <dbReference type="PROSITE" id="PS51908"/>
    </source>
</evidence>
<dbReference type="STRING" id="9258.ENSOANP00000024666"/>
<dbReference type="OrthoDB" id="5576441at2759"/>
<keyword evidence="8 17" id="KW-0863">Zinc-finger</keyword>
<feature type="compositionally biased region" description="Polar residues" evidence="18">
    <location>
        <begin position="1346"/>
        <end position="1355"/>
    </location>
</feature>
<feature type="region of interest" description="Disordered" evidence="18">
    <location>
        <begin position="1843"/>
        <end position="1862"/>
    </location>
</feature>
<sequence length="1862" mass="203422">MEESDDDFKELWSNLPRVRKKEAKEGEGGTRTQKEKSGVQPKSRLRRTKVAVKNGSGKDSRGKPVAFQQNPSKGDQALGNGEPKEATSHASESTPVPDGKGDAPSTAQRELGAQGSKQDNLTVATVNGHAQEAATCSAVVVPPQPATIRPRAAELVLQRMQRFKRADPERLKHTPGDHSAAEAVFEAHLPDVGQEDPLENEKGPGLSTMESDAALALALQQEFGRERSSENADSLEQKGLFFCQICQKDLSAMNATRREQHVNRCLDDAEKSPEATSSSPQVPDCPICGKLFGSFKSRTNHMKRCAVKMEVPPQVLLQAVRLQALESESCPAALRNPDGRGKRKGSTKEREPHKRRKTSKTEVMSEDLLVAMVMSRSLLEETKTVLNVKMESGLPDKIKPGAEKKSRKKQPGPPPPLLVQDSATTLRQIEDRVAGLFTEEVELSSTPPLRESRILDEEMGRADWYLPQPQRKHLWEGSALSGAWALEAFYAAGLVPPILPWQPLKSLKKEPALPSVATDKLKLPAASEGFGSQTCEEPIAKSQLSSCSQDHQALQDLVDLAGEGLTLTQWNLPGDRVCSGEPSGKDVMSDDIPLTGFVASPREEQHQESSSDLLVLSSLASDFGAMINNPHLSDVQFQVDCGEVLYAHMFVLYARCPCLVQIIHSEGFLVEEDGDLRSRRVLLNEVTSEAVLAFLRYLYAADTSIPPHLFSDLASLAVRFGLGELVDICERGPKSMGAESEGDVFCSENEDETCETRADHFQELLRSMWVDEEEEGGISSKPEDREEEEAEMMNEDEMEEIYEFAATQRKILRGQSGPEEVIRSETEEDEESEQPGEEKIQFSECLRASNQVKEVNLDHVESPKVIKENQNHTVGDSLSVEQFTSLSSQGKPCNVEDCIRPRGMNTPVKATEEEDDSSSTEIAREGKVGGPGELPSPHLTPDANLEKSYVHLFSVTQGEYNEPSQTNSDLEKSKESVAPQKSEACNSPNSHQSSSPEPEFLLSKSNSVKSSPAKSPLPPLPQITSSPSLPRLKRLFSSIASQIQLSPGPAARRKKSNSFLAQSDDLVQQKESDRTHTGRQITRSLTSPVKSLSIDLTKPKSVSRQSPLVTRSQNSTTRVNQEDDVILLLDSDEEIEQEETHVQALSAGFPEEKKTPQSLMGSLKMKDDPESSEPLSTFDTDKSRRLSSCSLRGASGVLRDGVSEILTVSQSNGQKDGWTDGKLNLMSPELERTHEASSSTDTSWLVPATPVANRSRECSIQTHITSIRSRSRTSILVDRDHPQRTETSVGNSSGKEVTEDLTVRSPQTASRLLSITSEIGPLSSDSGSKGQPCASSSNHYSEDQRSTSVATSPFSSERAGLVGQPLSDPPSPQAELSHAEDTLPVVHGEVVEVKDSEEEEEAASSLPNASLFLDNDPPVPVDDDCWAVECFSPAPLDSSDPKRLGPLKTSSPNGRIRGASVDRQSSSPRAPKGAHSTPLCGNPADRKNPMPRGEERALPSGSPEDSRVSLLNSAIWEDWDGEDEDLTVVLPLSQRLLGAEPPRETEVLKTPKVTDPKKNLPPKVPITPMPRYSIMETPKLKKELDRFGVRPLPKRQMVLKLKEIFQYTHQILESDSEEEVPSSQVPPQKVPAEPRCPSQASPDTLGAEDPDAASSSSSLSSLENGYLQATESSSRTSQQRIRNTTKIRGSRVAKKQPNPAILSAPKSPAKALLPDPGEDSLPSASQSSCSSSGAENDFSSGSQSSSASEFGAGYVSEGEDDVAEEDITASQAALLEADKEEAVRRYIRSNPALYRKILLYQPLELGELQAELKQNGIKLAMGKLLDFLDTQCITFTTARARKEKLEKQQRRNPGAKKRGKRY</sequence>
<dbReference type="PANTHER" id="PTHR21541:SF3">
    <property type="entry name" value="STRUCTURE-SPECIFIC ENDONUCLEASE SUBUNIT SLX4"/>
    <property type="match status" value="1"/>
</dbReference>
<feature type="compositionally biased region" description="Basic and acidic residues" evidence="18">
    <location>
        <begin position="394"/>
        <end position="404"/>
    </location>
</feature>
<evidence type="ECO:0000256" key="16">
    <source>
        <dbReference type="ARBA" id="ARBA00076095"/>
    </source>
</evidence>
<dbReference type="GO" id="GO:0032206">
    <property type="term" value="P:positive regulation of telomere maintenance"/>
    <property type="evidence" value="ECO:0007669"/>
    <property type="project" value="UniProtKB-ARBA"/>
</dbReference>
<dbReference type="InterPro" id="IPR011333">
    <property type="entry name" value="SKP1/BTB/POZ_sf"/>
</dbReference>
<feature type="region of interest" description="Disordered" evidence="18">
    <location>
        <begin position="1431"/>
        <end position="1509"/>
    </location>
</feature>
<keyword evidence="9" id="KW-0862">Zinc</keyword>
<keyword evidence="22" id="KW-1185">Reference proteome</keyword>
<feature type="region of interest" description="Disordered" evidence="18">
    <location>
        <begin position="1043"/>
        <end position="1123"/>
    </location>
</feature>
<dbReference type="GO" id="GO:0090656">
    <property type="term" value="P:t-circle formation"/>
    <property type="evidence" value="ECO:0007669"/>
    <property type="project" value="UniProtKB-ARBA"/>
</dbReference>
<feature type="domain" description="BTB" evidence="19">
    <location>
        <begin position="633"/>
        <end position="707"/>
    </location>
</feature>
<dbReference type="PROSITE" id="PS51908">
    <property type="entry name" value="ZF_UBZ4"/>
    <property type="match status" value="1"/>
</dbReference>
<feature type="region of interest" description="Disordered" evidence="18">
    <location>
        <begin position="1271"/>
        <end position="1418"/>
    </location>
</feature>
<evidence type="ECO:0000256" key="15">
    <source>
        <dbReference type="ARBA" id="ARBA00064578"/>
    </source>
</evidence>
<dbReference type="FunCoup" id="F7FYD7">
    <property type="interactions" value="1703"/>
</dbReference>
<dbReference type="SUPFAM" id="SSF54695">
    <property type="entry name" value="POZ domain"/>
    <property type="match status" value="1"/>
</dbReference>
<organism evidence="21 22">
    <name type="scientific">Ornithorhynchus anatinus</name>
    <name type="common">Duckbill platypus</name>
    <dbReference type="NCBI Taxonomy" id="9258"/>
    <lineage>
        <taxon>Eukaryota</taxon>
        <taxon>Metazoa</taxon>
        <taxon>Chordata</taxon>
        <taxon>Craniata</taxon>
        <taxon>Vertebrata</taxon>
        <taxon>Euteleostomi</taxon>
        <taxon>Mammalia</taxon>
        <taxon>Monotremata</taxon>
        <taxon>Ornithorhynchidae</taxon>
        <taxon>Ornithorhynchus</taxon>
    </lineage>
</organism>
<evidence type="ECO:0000256" key="5">
    <source>
        <dbReference type="ARBA" id="ARBA00022723"/>
    </source>
</evidence>
<dbReference type="GO" id="GO:0008270">
    <property type="term" value="F:zinc ion binding"/>
    <property type="evidence" value="ECO:0007669"/>
    <property type="project" value="UniProtKB-KW"/>
</dbReference>
<reference evidence="21" key="3">
    <citation type="submission" date="2025-09" db="UniProtKB">
        <authorList>
            <consortium name="Ensembl"/>
        </authorList>
    </citation>
    <scope>IDENTIFICATION</scope>
    <source>
        <strain evidence="21">Glennie</strain>
    </source>
</reference>
<evidence type="ECO:0000256" key="2">
    <source>
        <dbReference type="ARBA" id="ARBA00006661"/>
    </source>
</evidence>
<evidence type="ECO:0000256" key="12">
    <source>
        <dbReference type="ARBA" id="ARBA00023204"/>
    </source>
</evidence>
<feature type="compositionally biased region" description="Polar residues" evidence="18">
    <location>
        <begin position="1285"/>
        <end position="1295"/>
    </location>
</feature>
<dbReference type="PROSITE" id="PS50097">
    <property type="entry name" value="BTB"/>
    <property type="match status" value="1"/>
</dbReference>
<dbReference type="Ensembl" id="ENSOANT00000024670.3">
    <property type="protein sequence ID" value="ENSOANP00000024666.3"/>
    <property type="gene ID" value="ENSOANG00000009435.3"/>
</dbReference>
<dbReference type="eggNOG" id="ENOG502R4G8">
    <property type="taxonomic scope" value="Eukaryota"/>
</dbReference>
<feature type="compositionally biased region" description="Polar residues" evidence="18">
    <location>
        <begin position="983"/>
        <end position="996"/>
    </location>
</feature>
<reference evidence="21" key="2">
    <citation type="submission" date="2025-08" db="UniProtKB">
        <authorList>
            <consortium name="Ensembl"/>
        </authorList>
    </citation>
    <scope>IDENTIFICATION</scope>
    <source>
        <strain evidence="21">Glennie</strain>
    </source>
</reference>
<keyword evidence="7 17" id="KW-0227">DNA damage</keyword>
<feature type="compositionally biased region" description="Low complexity" evidence="18">
    <location>
        <begin position="1621"/>
        <end position="1631"/>
    </location>
</feature>
<keyword evidence="11" id="KW-0233">DNA recombination</keyword>
<keyword evidence="5" id="KW-0479">Metal-binding</keyword>
<feature type="region of interest" description="Disordered" evidence="18">
    <location>
        <begin position="1138"/>
        <end position="1184"/>
    </location>
</feature>
<evidence type="ECO:0000313" key="21">
    <source>
        <dbReference type="Ensembl" id="ENSOANP00000024666.3"/>
    </source>
</evidence>
<dbReference type="Proteomes" id="UP000002279">
    <property type="component" value="Chromosome 2"/>
</dbReference>
<comment type="similarity">
    <text evidence="2">Belongs to the SLX4 family.</text>
</comment>
<dbReference type="KEGG" id="oaa:100073490"/>
<evidence type="ECO:0000256" key="3">
    <source>
        <dbReference type="ARBA" id="ARBA00022499"/>
    </source>
</evidence>
<comment type="subunit">
    <text evidence="15">Forms a heterodimer with SLX1A/GIYD1. Interacts with ERCC4/XPF; catalytic subunit of the ERCC4-ERCC1 endonuclease. Interacts with MUS81; catalytic subunit of the MUS81-EME1 endonuclease. Interacts with MSH2; component of the MSH2-MSH3 mismatch repair complex. Interacts with TERF2-TERF2IP. Interacts with PLK1 and SLX4IP.</text>
</comment>
<comment type="subcellular location">
    <subcellularLocation>
        <location evidence="1">Nucleus</location>
    </subcellularLocation>
</comment>
<feature type="compositionally biased region" description="Polar residues" evidence="18">
    <location>
        <begin position="954"/>
        <end position="968"/>
    </location>
</feature>
<accession>F7FYD7</accession>
<evidence type="ECO:0000256" key="10">
    <source>
        <dbReference type="ARBA" id="ARBA00022843"/>
    </source>
</evidence>
<dbReference type="OMA" id="TKGPRHQ"/>
<protein>
    <recommendedName>
        <fullName evidence="14">Structure-specific endonuclease subunit SLX4</fullName>
    </recommendedName>
    <alternativeName>
        <fullName evidence="16">BTB/POZ domain-containing protein 12</fullName>
    </alternativeName>
</protein>
<dbReference type="InParanoid" id="F7FYD7"/>
<dbReference type="Pfam" id="PF09494">
    <property type="entry name" value="Slx4"/>
    <property type="match status" value="1"/>
</dbReference>
<feature type="region of interest" description="Disordered" evidence="18">
    <location>
        <begin position="889"/>
        <end position="1029"/>
    </location>
</feature>
<dbReference type="Gene3D" id="3.30.710.10">
    <property type="entry name" value="Potassium Channel Kv1.1, Chain A"/>
    <property type="match status" value="1"/>
</dbReference>
<dbReference type="GO" id="GO:0033557">
    <property type="term" value="C:Slx1-Slx4 complex"/>
    <property type="evidence" value="ECO:0000318"/>
    <property type="project" value="GO_Central"/>
</dbReference>
<dbReference type="Bgee" id="ENSOANG00000009435">
    <property type="expression patterns" value="Expressed in testis and 7 other cell types or tissues"/>
</dbReference>
<keyword evidence="13" id="KW-0539">Nucleus</keyword>
<proteinExistence type="inferred from homology"/>
<dbReference type="InterPro" id="IPR018574">
    <property type="entry name" value="Structure-sp_endonuc_su_Slx4"/>
</dbReference>
<evidence type="ECO:0000313" key="22">
    <source>
        <dbReference type="Proteomes" id="UP000002279"/>
    </source>
</evidence>
<feature type="compositionally biased region" description="Basic and acidic residues" evidence="18">
    <location>
        <begin position="1484"/>
        <end position="1497"/>
    </location>
</feature>
<keyword evidence="10" id="KW-0832">Ubl conjugation</keyword>
<feature type="compositionally biased region" description="Polar residues" evidence="18">
    <location>
        <begin position="1078"/>
        <end position="1090"/>
    </location>
</feature>
<dbReference type="RefSeq" id="XP_028913262.1">
    <property type="nucleotide sequence ID" value="XM_029057429.1"/>
</dbReference>
<feature type="compositionally biased region" description="Basic residues" evidence="18">
    <location>
        <begin position="1853"/>
        <end position="1862"/>
    </location>
</feature>
<evidence type="ECO:0000256" key="6">
    <source>
        <dbReference type="ARBA" id="ARBA00022737"/>
    </source>
</evidence>
<reference evidence="21 22" key="1">
    <citation type="journal article" date="2008" name="Nature">
        <title>Genome analysis of the platypus reveals unique signatures of evolution.</title>
        <authorList>
            <person name="Warren W.C."/>
            <person name="Hillier L.W."/>
            <person name="Marshall Graves J.A."/>
            <person name="Birney E."/>
            <person name="Ponting C.P."/>
            <person name="Grutzner F."/>
            <person name="Belov K."/>
            <person name="Miller W."/>
            <person name="Clarke L."/>
            <person name="Chinwalla A.T."/>
            <person name="Yang S.P."/>
            <person name="Heger A."/>
            <person name="Locke D.P."/>
            <person name="Miethke P."/>
            <person name="Waters P.D."/>
            <person name="Veyrunes F."/>
            <person name="Fulton L."/>
            <person name="Fulton B."/>
            <person name="Graves T."/>
            <person name="Wallis J."/>
            <person name="Puente X.S."/>
            <person name="Lopez-Otin C."/>
            <person name="Ordonez G.R."/>
            <person name="Eichler E.E."/>
            <person name="Chen L."/>
            <person name="Cheng Z."/>
            <person name="Deakin J.E."/>
            <person name="Alsop A."/>
            <person name="Thompson K."/>
            <person name="Kirby P."/>
            <person name="Papenfuss A.T."/>
            <person name="Wakefield M.J."/>
            <person name="Olender T."/>
            <person name="Lancet D."/>
            <person name="Huttley G.A."/>
            <person name="Smit A.F."/>
            <person name="Pask A."/>
            <person name="Temple-Smith P."/>
            <person name="Batzer M.A."/>
            <person name="Walker J.A."/>
            <person name="Konkel M.K."/>
            <person name="Harris R.S."/>
            <person name="Whittington C.M."/>
            <person name="Wong E.S."/>
            <person name="Gemmell N.J."/>
            <person name="Buschiazzo E."/>
            <person name="Vargas Jentzsch I.M."/>
            <person name="Merkel A."/>
            <person name="Schmitz J."/>
            <person name="Zemann A."/>
            <person name="Churakov G."/>
            <person name="Kriegs J.O."/>
            <person name="Brosius J."/>
            <person name="Murchison E.P."/>
            <person name="Sachidanandam R."/>
            <person name="Smith C."/>
            <person name="Hannon G.J."/>
            <person name="Tsend-Ayush E."/>
            <person name="McMillan D."/>
            <person name="Attenborough R."/>
            <person name="Rens W."/>
            <person name="Ferguson-Smith M."/>
            <person name="Lefevre C.M."/>
            <person name="Sharp J.A."/>
            <person name="Nicholas K.R."/>
            <person name="Ray D.A."/>
            <person name="Kube M."/>
            <person name="Reinhardt R."/>
            <person name="Pringle T.H."/>
            <person name="Taylor J."/>
            <person name="Jones R.C."/>
            <person name="Nixon B."/>
            <person name="Dacheux J.L."/>
            <person name="Niwa H."/>
            <person name="Sekita Y."/>
            <person name="Huang X."/>
            <person name="Stark A."/>
            <person name="Kheradpour P."/>
            <person name="Kellis M."/>
            <person name="Flicek P."/>
            <person name="Chen Y."/>
            <person name="Webber C."/>
            <person name="Hardison R."/>
            <person name="Nelson J."/>
            <person name="Hallsworth-Pepin K."/>
            <person name="Delehaunty K."/>
            <person name="Markovic C."/>
            <person name="Minx P."/>
            <person name="Feng Y."/>
            <person name="Kremitzki C."/>
            <person name="Mitreva M."/>
            <person name="Glasscock J."/>
            <person name="Wylie T."/>
            <person name="Wohldmann P."/>
            <person name="Thiru P."/>
            <person name="Nhan M.N."/>
            <person name="Pohl C.S."/>
            <person name="Smith S.M."/>
            <person name="Hou S."/>
            <person name="Nefedov M."/>
            <person name="de Jong P.J."/>
            <person name="Renfree M.B."/>
            <person name="Mardis E.R."/>
            <person name="Wilson R.K."/>
        </authorList>
    </citation>
    <scope>NUCLEOTIDE SEQUENCE [LARGE SCALE GENOMIC DNA]</scope>
    <source>
        <strain evidence="21 22">Glennie</strain>
    </source>
</reference>
<dbReference type="GO" id="GO:0003677">
    <property type="term" value="F:DNA binding"/>
    <property type="evidence" value="ECO:0007669"/>
    <property type="project" value="InterPro"/>
</dbReference>
<dbReference type="PANTHER" id="PTHR21541">
    <property type="entry name" value="BTB POZ DOMAIN CONTAINING 12"/>
    <property type="match status" value="1"/>
</dbReference>
<keyword evidence="12 17" id="KW-0234">DNA repair</keyword>
<feature type="region of interest" description="Disordered" evidence="18">
    <location>
        <begin position="1"/>
        <end position="119"/>
    </location>
</feature>
<dbReference type="GO" id="GO:0006281">
    <property type="term" value="P:DNA repair"/>
    <property type="evidence" value="ECO:0007669"/>
    <property type="project" value="UniProtKB-KW"/>
</dbReference>
<keyword evidence="4" id="KW-0597">Phosphoprotein</keyword>
<dbReference type="FunFam" id="3.30.710.10:FF:000116">
    <property type="entry name" value="SLX4 structure-specific endonuclease subunit"/>
    <property type="match status" value="1"/>
</dbReference>
<feature type="region of interest" description="Disordered" evidence="18">
    <location>
        <begin position="1613"/>
        <end position="1762"/>
    </location>
</feature>
<evidence type="ECO:0000256" key="8">
    <source>
        <dbReference type="ARBA" id="ARBA00022771"/>
    </source>
</evidence>
<evidence type="ECO:0000256" key="17">
    <source>
        <dbReference type="PROSITE-ProRule" id="PRU01256"/>
    </source>
</evidence>
<feature type="compositionally biased region" description="Low complexity" evidence="18">
    <location>
        <begin position="1720"/>
        <end position="1732"/>
    </location>
</feature>
<feature type="compositionally biased region" description="Basic and acidic residues" evidence="18">
    <location>
        <begin position="1067"/>
        <end position="1076"/>
    </location>
</feature>
<dbReference type="GO" id="GO:0000712">
    <property type="term" value="P:resolution of meiotic recombination intermediates"/>
    <property type="evidence" value="ECO:0000318"/>
    <property type="project" value="GO_Central"/>
</dbReference>
<feature type="compositionally biased region" description="Basic and acidic residues" evidence="18">
    <location>
        <begin position="22"/>
        <end position="37"/>
    </location>
</feature>
<keyword evidence="3" id="KW-1017">Isopeptide bond</keyword>
<dbReference type="HOGENOM" id="CLU_525389_0_0_1"/>
<dbReference type="InterPro" id="IPR000210">
    <property type="entry name" value="BTB/POZ_dom"/>
</dbReference>
<evidence type="ECO:0000256" key="18">
    <source>
        <dbReference type="SAM" id="MobiDB-lite"/>
    </source>
</evidence>
<gene>
    <name evidence="21" type="primary">SLX4</name>
</gene>
<feature type="compositionally biased region" description="Basic residues" evidence="18">
    <location>
        <begin position="1683"/>
        <end position="1694"/>
    </location>
</feature>
<evidence type="ECO:0000256" key="4">
    <source>
        <dbReference type="ARBA" id="ARBA00022553"/>
    </source>
</evidence>
<feature type="compositionally biased region" description="Polar residues" evidence="18">
    <location>
        <begin position="1304"/>
        <end position="1339"/>
    </location>
</feature>
<feature type="region of interest" description="Disordered" evidence="18">
    <location>
        <begin position="391"/>
        <end position="420"/>
    </location>
</feature>
<evidence type="ECO:0000256" key="9">
    <source>
        <dbReference type="ARBA" id="ARBA00022833"/>
    </source>
</evidence>
<evidence type="ECO:0000259" key="19">
    <source>
        <dbReference type="PROSITE" id="PS50097"/>
    </source>
</evidence>
<dbReference type="CDD" id="cd22999">
    <property type="entry name" value="SAP_SLX4"/>
    <property type="match status" value="1"/>
</dbReference>
<dbReference type="SMART" id="SM00225">
    <property type="entry name" value="BTB"/>
    <property type="match status" value="1"/>
</dbReference>
<evidence type="ECO:0000256" key="14">
    <source>
        <dbReference type="ARBA" id="ARBA00029496"/>
    </source>
</evidence>
<evidence type="ECO:0000256" key="13">
    <source>
        <dbReference type="ARBA" id="ARBA00023242"/>
    </source>
</evidence>
<feature type="region of interest" description="Disordered" evidence="18">
    <location>
        <begin position="812"/>
        <end position="839"/>
    </location>
</feature>
<feature type="region of interest" description="Disordered" evidence="18">
    <location>
        <begin position="330"/>
        <end position="362"/>
    </location>
</feature>
<dbReference type="CTD" id="84464"/>
<evidence type="ECO:0000256" key="11">
    <source>
        <dbReference type="ARBA" id="ARBA00023172"/>
    </source>
</evidence>
<feature type="compositionally biased region" description="Basic and acidic residues" evidence="18">
    <location>
        <begin position="1541"/>
        <end position="1558"/>
    </location>
</feature>
<evidence type="ECO:0000256" key="7">
    <source>
        <dbReference type="ARBA" id="ARBA00022763"/>
    </source>
</evidence>
<feature type="compositionally biased region" description="Polar residues" evidence="18">
    <location>
        <begin position="1100"/>
        <end position="1119"/>
    </location>
</feature>
<keyword evidence="6" id="KW-0677">Repeat</keyword>
<feature type="compositionally biased region" description="Polar residues" evidence="18">
    <location>
        <begin position="1667"/>
        <end position="1682"/>
    </location>
</feature>
<feature type="domain" description="UBZ4-type" evidence="20">
    <location>
        <begin position="240"/>
        <end position="270"/>
    </location>
</feature>
<name>F7FYD7_ORNAN</name>
<dbReference type="GO" id="GO:0006260">
    <property type="term" value="P:DNA replication"/>
    <property type="evidence" value="ECO:0007669"/>
    <property type="project" value="InterPro"/>
</dbReference>
<dbReference type="GeneTree" id="ENSGT00390000014091"/>
<evidence type="ECO:0000256" key="1">
    <source>
        <dbReference type="ARBA" id="ARBA00004123"/>
    </source>
</evidence>
<feature type="compositionally biased region" description="Low complexity" evidence="18">
    <location>
        <begin position="1739"/>
        <end position="1748"/>
    </location>
</feature>
<feature type="compositionally biased region" description="Acidic residues" evidence="18">
    <location>
        <begin position="826"/>
        <end position="835"/>
    </location>
</feature>